<feature type="domain" description="Solute-binding protein family 5" evidence="5">
    <location>
        <begin position="71"/>
        <end position="459"/>
    </location>
</feature>
<evidence type="ECO:0000256" key="4">
    <source>
        <dbReference type="ARBA" id="ARBA00022729"/>
    </source>
</evidence>
<protein>
    <recommendedName>
        <fullName evidence="5">Solute-binding protein family 5 domain-containing protein</fullName>
    </recommendedName>
</protein>
<evidence type="ECO:0000256" key="3">
    <source>
        <dbReference type="ARBA" id="ARBA00022448"/>
    </source>
</evidence>
<accession>A0A948T1R0</accession>
<sequence length="524" mass="57163">MKSRILSGLLLVALLVSLVLTGCSSSTTSFTWRVDAVPVNLDPQLAVSSEERIAVTNLYRGLTRVNQEGDPVLDAAESYTVSDDGLVYTFVLNPEVQYTKLKKHEKEYPLTAHDFVFGIQRSLMPETESPYASLFLSIKGAKEYHAGTGNASQLGIYAKDDSTLVIELAEPDPEFLKKLSSPGAMPCNEEFFLASGGSYGLSARYTLANGWFYLFNWNQNGLFLRRNASGNRITSLRLVIHEDLDPTTSATSNSNVEKSSEMSATQLLDGEFANAAIGQPIESQSYYNMPFINQTWTLVFQPENTALSSQEVRKALLLSATTATLSLPSTLSQAEGLIPPTITVDGQSYREQAGSVLPSLSGDVRQLAQSGLASVGLSRFERIQILVPEKTDAAQLASILNQQWQKDLGAFSAYFSIKEVPMEELAAQLASGDYQIALVPFEPSSDDGLAFLKQLPGCSSLGQSLTTTPSASQLKQLEQTALDSYTLYPLWYQEQALLVSSWAEGIVFNPFGPVLDLTWATSKE</sequence>
<comment type="subcellular location">
    <subcellularLocation>
        <location evidence="1">Cell envelope</location>
    </subcellularLocation>
</comment>
<proteinExistence type="inferred from homology"/>
<evidence type="ECO:0000256" key="2">
    <source>
        <dbReference type="ARBA" id="ARBA00005695"/>
    </source>
</evidence>
<dbReference type="PANTHER" id="PTHR30290">
    <property type="entry name" value="PERIPLASMIC BINDING COMPONENT OF ABC TRANSPORTER"/>
    <property type="match status" value="1"/>
</dbReference>
<gene>
    <name evidence="6" type="ORF">H9882_01840</name>
</gene>
<dbReference type="Gene3D" id="3.10.105.10">
    <property type="entry name" value="Dipeptide-binding Protein, Domain 3"/>
    <property type="match status" value="1"/>
</dbReference>
<dbReference type="EMBL" id="JAHLFP010000012">
    <property type="protein sequence ID" value="MBU3805636.1"/>
    <property type="molecule type" value="Genomic_DNA"/>
</dbReference>
<dbReference type="Gene3D" id="3.40.190.10">
    <property type="entry name" value="Periplasmic binding protein-like II"/>
    <property type="match status" value="1"/>
</dbReference>
<evidence type="ECO:0000256" key="1">
    <source>
        <dbReference type="ARBA" id="ARBA00004196"/>
    </source>
</evidence>
<dbReference type="AlphaFoldDB" id="A0A948T1R0"/>
<organism evidence="6 7">
    <name type="scientific">Candidatus Allofournierella pullistercoris</name>
    <dbReference type="NCBI Taxonomy" id="2838597"/>
    <lineage>
        <taxon>Bacteria</taxon>
        <taxon>Bacillati</taxon>
        <taxon>Bacillota</taxon>
        <taxon>Clostridia</taxon>
        <taxon>Eubacteriales</taxon>
        <taxon>Oscillospiraceae</taxon>
        <taxon>Allofournierella</taxon>
    </lineage>
</organism>
<dbReference type="Proteomes" id="UP000713596">
    <property type="component" value="Unassembled WGS sequence"/>
</dbReference>
<keyword evidence="3" id="KW-0813">Transport</keyword>
<keyword evidence="4" id="KW-0732">Signal</keyword>
<dbReference type="Pfam" id="PF00496">
    <property type="entry name" value="SBP_bac_5"/>
    <property type="match status" value="1"/>
</dbReference>
<dbReference type="GO" id="GO:0015833">
    <property type="term" value="P:peptide transport"/>
    <property type="evidence" value="ECO:0007669"/>
    <property type="project" value="TreeGrafter"/>
</dbReference>
<dbReference type="PANTHER" id="PTHR30290:SF10">
    <property type="entry name" value="PERIPLASMIC OLIGOPEPTIDE-BINDING PROTEIN-RELATED"/>
    <property type="match status" value="1"/>
</dbReference>
<reference evidence="6" key="2">
    <citation type="submission" date="2021-04" db="EMBL/GenBank/DDBJ databases">
        <authorList>
            <person name="Gilroy R."/>
        </authorList>
    </citation>
    <scope>NUCLEOTIDE SEQUENCE</scope>
    <source>
        <strain evidence="6">B5_2728</strain>
    </source>
</reference>
<dbReference type="InterPro" id="IPR000914">
    <property type="entry name" value="SBP_5_dom"/>
</dbReference>
<name>A0A948T1R0_9FIRM</name>
<reference evidence="6" key="1">
    <citation type="journal article" date="2021" name="PeerJ">
        <title>Extensive microbial diversity within the chicken gut microbiome revealed by metagenomics and culture.</title>
        <authorList>
            <person name="Gilroy R."/>
            <person name="Ravi A."/>
            <person name="Getino M."/>
            <person name="Pursley I."/>
            <person name="Horton D.L."/>
            <person name="Alikhan N.F."/>
            <person name="Baker D."/>
            <person name="Gharbi K."/>
            <person name="Hall N."/>
            <person name="Watson M."/>
            <person name="Adriaenssens E.M."/>
            <person name="Foster-Nyarko E."/>
            <person name="Jarju S."/>
            <person name="Secka A."/>
            <person name="Antonio M."/>
            <person name="Oren A."/>
            <person name="Chaudhuri R.R."/>
            <person name="La Ragione R."/>
            <person name="Hildebrand F."/>
            <person name="Pallen M.J."/>
        </authorList>
    </citation>
    <scope>NUCLEOTIDE SEQUENCE</scope>
    <source>
        <strain evidence="6">B5_2728</strain>
    </source>
</reference>
<evidence type="ECO:0000259" key="5">
    <source>
        <dbReference type="Pfam" id="PF00496"/>
    </source>
</evidence>
<dbReference type="InterPro" id="IPR039424">
    <property type="entry name" value="SBP_5"/>
</dbReference>
<dbReference type="GO" id="GO:1904680">
    <property type="term" value="F:peptide transmembrane transporter activity"/>
    <property type="evidence" value="ECO:0007669"/>
    <property type="project" value="TreeGrafter"/>
</dbReference>
<evidence type="ECO:0000313" key="7">
    <source>
        <dbReference type="Proteomes" id="UP000713596"/>
    </source>
</evidence>
<dbReference type="Gene3D" id="3.90.76.10">
    <property type="entry name" value="Dipeptide-binding Protein, Domain 1"/>
    <property type="match status" value="1"/>
</dbReference>
<dbReference type="SUPFAM" id="SSF53850">
    <property type="entry name" value="Periplasmic binding protein-like II"/>
    <property type="match status" value="1"/>
</dbReference>
<dbReference type="GO" id="GO:0030313">
    <property type="term" value="C:cell envelope"/>
    <property type="evidence" value="ECO:0007669"/>
    <property type="project" value="UniProtKB-SubCell"/>
</dbReference>
<dbReference type="PROSITE" id="PS51257">
    <property type="entry name" value="PROKAR_LIPOPROTEIN"/>
    <property type="match status" value="1"/>
</dbReference>
<evidence type="ECO:0000313" key="6">
    <source>
        <dbReference type="EMBL" id="MBU3805636.1"/>
    </source>
</evidence>
<comment type="caution">
    <text evidence="6">The sequence shown here is derived from an EMBL/GenBank/DDBJ whole genome shotgun (WGS) entry which is preliminary data.</text>
</comment>
<comment type="similarity">
    <text evidence="2">Belongs to the bacterial solute-binding protein 5 family.</text>
</comment>